<reference evidence="1 2" key="2">
    <citation type="journal article" date="2008" name="Science">
        <title>Environmental genomics reveals a single-species ecosystem deep within Earth.</title>
        <authorList>
            <person name="Chivian D."/>
            <person name="Brodie E.L."/>
            <person name="Alm E.J."/>
            <person name="Culley D.E."/>
            <person name="Dehal P.S."/>
            <person name="Desantis T.Z."/>
            <person name="Gihring T.M."/>
            <person name="Lapidus A."/>
            <person name="Lin L.H."/>
            <person name="Lowry S.R."/>
            <person name="Moser D.P."/>
            <person name="Richardson P.M."/>
            <person name="Southam G."/>
            <person name="Wanger G."/>
            <person name="Pratt L.M."/>
            <person name="Andersen G.L."/>
            <person name="Hazen T.C."/>
            <person name="Brockman F.J."/>
            <person name="Arkin A.P."/>
            <person name="Onstott T.C."/>
        </authorList>
    </citation>
    <scope>NUCLEOTIDE SEQUENCE [LARGE SCALE GENOMIC DNA]</scope>
    <source>
        <strain evidence="1 2">MP104C</strain>
    </source>
</reference>
<dbReference type="OrthoDB" id="1809002at2"/>
<dbReference type="KEGG" id="dau:Daud_1601"/>
<dbReference type="RefSeq" id="WP_012302684.1">
    <property type="nucleotide sequence ID" value="NC_010424.1"/>
</dbReference>
<dbReference type="AlphaFoldDB" id="B1I542"/>
<sequence length="91" mass="10271">MDGFVVFHEEVIQFAGFVNIPGTRAGDDVQIIEAAVKDCTAFIPTKMKNNLVIEGKQKFIVDVLIKVTRHEQIWVEAKTPPDKKPPHREEA</sequence>
<gene>
    <name evidence="1" type="ordered locus">Daud_1601</name>
</gene>
<dbReference type="Proteomes" id="UP000008544">
    <property type="component" value="Chromosome"/>
</dbReference>
<dbReference type="EMBL" id="CP000860">
    <property type="protein sequence ID" value="ACA60103.1"/>
    <property type="molecule type" value="Genomic_DNA"/>
</dbReference>
<evidence type="ECO:0000313" key="2">
    <source>
        <dbReference type="Proteomes" id="UP000008544"/>
    </source>
</evidence>
<dbReference type="HOGENOM" id="CLU_2422098_0_0_9"/>
<accession>B1I542</accession>
<evidence type="ECO:0000313" key="1">
    <source>
        <dbReference type="EMBL" id="ACA60103.1"/>
    </source>
</evidence>
<proteinExistence type="predicted"/>
<organism evidence="1 2">
    <name type="scientific">Desulforudis audaxviator (strain MP104C)</name>
    <dbReference type="NCBI Taxonomy" id="477974"/>
    <lineage>
        <taxon>Bacteria</taxon>
        <taxon>Bacillati</taxon>
        <taxon>Bacillota</taxon>
        <taxon>Clostridia</taxon>
        <taxon>Thermoanaerobacterales</taxon>
        <taxon>Candidatus Desulforudaceae</taxon>
        <taxon>Candidatus Desulforudis</taxon>
    </lineage>
</organism>
<protein>
    <submittedName>
        <fullName evidence="1">Uncharacterized protein</fullName>
    </submittedName>
</protein>
<reference evidence="2" key="1">
    <citation type="submission" date="2007-10" db="EMBL/GenBank/DDBJ databases">
        <title>Complete sequence of chromosome of Desulforudis audaxviator MP104C.</title>
        <authorList>
            <person name="Copeland A."/>
            <person name="Lucas S."/>
            <person name="Lapidus A."/>
            <person name="Barry K."/>
            <person name="Glavina del Rio T."/>
            <person name="Dalin E."/>
            <person name="Tice H."/>
            <person name="Bruce D."/>
            <person name="Pitluck S."/>
            <person name="Lowry S.R."/>
            <person name="Larimer F."/>
            <person name="Land M.L."/>
            <person name="Hauser L."/>
            <person name="Kyrpides N."/>
            <person name="Ivanova N.N."/>
            <person name="Richardson P."/>
        </authorList>
    </citation>
    <scope>NUCLEOTIDE SEQUENCE [LARGE SCALE GENOMIC DNA]</scope>
    <source>
        <strain evidence="2">MP104C</strain>
    </source>
</reference>
<name>B1I542_DESAP</name>
<keyword evidence="2" id="KW-1185">Reference proteome</keyword>